<dbReference type="GO" id="GO:0016020">
    <property type="term" value="C:membrane"/>
    <property type="evidence" value="ECO:0007669"/>
    <property type="project" value="InterPro"/>
</dbReference>
<sequence>MLKNIFKKRNRKSEEFNENVHSQSELNLEKPKEMDRYEYAYILAVELEKNINKILKEEGKITYGFKQTTEALNQTNHKIHDIEKHIYNLSNDTETIIHGIEKSIETSQSRISDSRRIVNESANQMNEVFSVFDNLVDVFNSVEEKYKEINQFANAITDIASQTNLLSLNASIEAARAGESGKGFAVVAGEIKSLSDTTERSAADIIRLLGDMSQILDSVRSHSNQGKEIVQNAADTMNKSTSSFDSITQAEQEVNHQIEKVKTSQSKSINSIAENISSIVALSKEETENLEELIYNVESKSESYLYILNHINQIKELKDKK</sequence>
<dbReference type="KEGG" id="ahb:bsdtb5_42520"/>
<accession>A0A7R7ER27</accession>
<protein>
    <recommendedName>
        <fullName evidence="3">Methyl-accepting transducer domain-containing protein</fullName>
    </recommendedName>
</protein>
<dbReference type="InterPro" id="IPR004089">
    <property type="entry name" value="MCPsignal_dom"/>
</dbReference>
<evidence type="ECO:0000256" key="1">
    <source>
        <dbReference type="ARBA" id="ARBA00023224"/>
    </source>
</evidence>
<dbReference type="PROSITE" id="PS50111">
    <property type="entry name" value="CHEMOTAXIS_TRANSDUC_2"/>
    <property type="match status" value="1"/>
</dbReference>
<dbReference type="PANTHER" id="PTHR32089">
    <property type="entry name" value="METHYL-ACCEPTING CHEMOTAXIS PROTEIN MCPB"/>
    <property type="match status" value="1"/>
</dbReference>
<evidence type="ECO:0000313" key="4">
    <source>
        <dbReference type="EMBL" id="BCN32957.1"/>
    </source>
</evidence>
<gene>
    <name evidence="4" type="ORF">bsdtb5_42520</name>
</gene>
<dbReference type="Gene3D" id="1.10.287.950">
    <property type="entry name" value="Methyl-accepting chemotaxis protein"/>
    <property type="match status" value="1"/>
</dbReference>
<keyword evidence="5" id="KW-1185">Reference proteome</keyword>
<dbReference type="GO" id="GO:0007165">
    <property type="term" value="P:signal transduction"/>
    <property type="evidence" value="ECO:0007669"/>
    <property type="project" value="UniProtKB-KW"/>
</dbReference>
<dbReference type="Pfam" id="PF00015">
    <property type="entry name" value="MCPsignal"/>
    <property type="match status" value="1"/>
</dbReference>
<dbReference type="RefSeq" id="WP_271713952.1">
    <property type="nucleotide sequence ID" value="NZ_AP024169.1"/>
</dbReference>
<dbReference type="SMART" id="SM00283">
    <property type="entry name" value="MA"/>
    <property type="match status" value="1"/>
</dbReference>
<dbReference type="SUPFAM" id="SSF58104">
    <property type="entry name" value="Methyl-accepting chemotaxis protein (MCP) signaling domain"/>
    <property type="match status" value="1"/>
</dbReference>
<name>A0A7R7ER27_9FIRM</name>
<keyword evidence="1 2" id="KW-0807">Transducer</keyword>
<reference evidence="4 5" key="1">
    <citation type="submission" date="2020-11" db="EMBL/GenBank/DDBJ databases">
        <title>Draft genome sequencing of a Lachnospiraceae strain isolated from anoxic soil subjected to BSD treatment.</title>
        <authorList>
            <person name="Uek A."/>
            <person name="Tonouchi A."/>
        </authorList>
    </citation>
    <scope>NUCLEOTIDE SEQUENCE [LARGE SCALE GENOMIC DNA]</scope>
    <source>
        <strain evidence="4 5">TB5</strain>
    </source>
</reference>
<dbReference type="PANTHER" id="PTHR32089:SF112">
    <property type="entry name" value="LYSOZYME-LIKE PROTEIN-RELATED"/>
    <property type="match status" value="1"/>
</dbReference>
<organism evidence="4 5">
    <name type="scientific">Anaeromicropila herbilytica</name>
    <dbReference type="NCBI Taxonomy" id="2785025"/>
    <lineage>
        <taxon>Bacteria</taxon>
        <taxon>Bacillati</taxon>
        <taxon>Bacillota</taxon>
        <taxon>Clostridia</taxon>
        <taxon>Lachnospirales</taxon>
        <taxon>Lachnospiraceae</taxon>
        <taxon>Anaeromicropila</taxon>
    </lineage>
</organism>
<evidence type="ECO:0000313" key="5">
    <source>
        <dbReference type="Proteomes" id="UP000595897"/>
    </source>
</evidence>
<dbReference type="Proteomes" id="UP000595897">
    <property type="component" value="Chromosome"/>
</dbReference>
<proteinExistence type="predicted"/>
<evidence type="ECO:0000259" key="3">
    <source>
        <dbReference type="PROSITE" id="PS50111"/>
    </source>
</evidence>
<dbReference type="EMBL" id="AP024169">
    <property type="protein sequence ID" value="BCN32957.1"/>
    <property type="molecule type" value="Genomic_DNA"/>
</dbReference>
<feature type="domain" description="Methyl-accepting transducer" evidence="3">
    <location>
        <begin position="43"/>
        <end position="291"/>
    </location>
</feature>
<evidence type="ECO:0000256" key="2">
    <source>
        <dbReference type="PROSITE-ProRule" id="PRU00284"/>
    </source>
</evidence>
<dbReference type="AlphaFoldDB" id="A0A7R7ER27"/>